<evidence type="ECO:0000313" key="2">
    <source>
        <dbReference type="Proteomes" id="UP000631114"/>
    </source>
</evidence>
<dbReference type="AlphaFoldDB" id="A0A835LNK9"/>
<dbReference type="EMBL" id="JADFTS010000006">
    <property type="protein sequence ID" value="KAF9601630.1"/>
    <property type="molecule type" value="Genomic_DNA"/>
</dbReference>
<proteinExistence type="predicted"/>
<dbReference type="Gene3D" id="1.10.510.10">
    <property type="entry name" value="Transferase(Phosphotransferase) domain 1"/>
    <property type="match status" value="1"/>
</dbReference>
<accession>A0A835LNK9</accession>
<sequence>MDRGKKSWRFAYSSDSRFGVMESSKSLNCKPTSEHHQREIDSVRTTVFQFPRPVVVCQQEIVSSKGQTYIFTKSDRKKRCIWFWSCLTGTSNWKKSNRTQVGEEKDIVYWDSTHLGSRDDIIEVLDKRISGTAMDDMVKVLRIATVYTTKLPSLRPNMQDVVKMLADADPYIIITAEKNPDSD</sequence>
<protein>
    <submittedName>
        <fullName evidence="1">Uncharacterized protein</fullName>
    </submittedName>
</protein>
<evidence type="ECO:0000313" key="1">
    <source>
        <dbReference type="EMBL" id="KAF9601630.1"/>
    </source>
</evidence>
<reference evidence="1 2" key="1">
    <citation type="submission" date="2020-10" db="EMBL/GenBank/DDBJ databases">
        <title>The Coptis chinensis genome and diversification of protoberbering-type alkaloids.</title>
        <authorList>
            <person name="Wang B."/>
            <person name="Shu S."/>
            <person name="Song C."/>
            <person name="Liu Y."/>
        </authorList>
    </citation>
    <scope>NUCLEOTIDE SEQUENCE [LARGE SCALE GENOMIC DNA]</scope>
    <source>
        <strain evidence="1">HL-2020</strain>
        <tissue evidence="1">Leaf</tissue>
    </source>
</reference>
<keyword evidence="2" id="KW-1185">Reference proteome</keyword>
<dbReference type="Proteomes" id="UP000631114">
    <property type="component" value="Unassembled WGS sequence"/>
</dbReference>
<gene>
    <name evidence="1" type="ORF">IFM89_021096</name>
</gene>
<organism evidence="1 2">
    <name type="scientific">Coptis chinensis</name>
    <dbReference type="NCBI Taxonomy" id="261450"/>
    <lineage>
        <taxon>Eukaryota</taxon>
        <taxon>Viridiplantae</taxon>
        <taxon>Streptophyta</taxon>
        <taxon>Embryophyta</taxon>
        <taxon>Tracheophyta</taxon>
        <taxon>Spermatophyta</taxon>
        <taxon>Magnoliopsida</taxon>
        <taxon>Ranunculales</taxon>
        <taxon>Ranunculaceae</taxon>
        <taxon>Coptidoideae</taxon>
        <taxon>Coptis</taxon>
    </lineage>
</organism>
<dbReference type="OrthoDB" id="4062651at2759"/>
<comment type="caution">
    <text evidence="1">The sequence shown here is derived from an EMBL/GenBank/DDBJ whole genome shotgun (WGS) entry which is preliminary data.</text>
</comment>
<name>A0A835LNK9_9MAGN</name>